<dbReference type="InterPro" id="IPR051257">
    <property type="entry name" value="Diverse_CBS-Domain"/>
</dbReference>
<dbReference type="InterPro" id="IPR000644">
    <property type="entry name" value="CBS_dom"/>
</dbReference>
<gene>
    <name evidence="4" type="ORF">CHU95_01900</name>
</gene>
<dbReference type="PROSITE" id="PS51371">
    <property type="entry name" value="CBS"/>
    <property type="match status" value="2"/>
</dbReference>
<dbReference type="Gene3D" id="3.10.580.10">
    <property type="entry name" value="CBS-domain"/>
    <property type="match status" value="1"/>
</dbReference>
<dbReference type="InterPro" id="IPR046342">
    <property type="entry name" value="CBS_dom_sf"/>
</dbReference>
<keyword evidence="1 2" id="KW-0129">CBS domain</keyword>
<dbReference type="Pfam" id="PF00571">
    <property type="entry name" value="CBS"/>
    <property type="match status" value="2"/>
</dbReference>
<dbReference type="OrthoDB" id="9807125at2"/>
<feature type="domain" description="CBS" evidence="3">
    <location>
        <begin position="8"/>
        <end position="67"/>
    </location>
</feature>
<dbReference type="InterPro" id="IPR044725">
    <property type="entry name" value="CBSX3_CBS_dom"/>
</dbReference>
<protein>
    <submittedName>
        <fullName evidence="4">Inosine-5-monophosphate dehydrogenase</fullName>
    </submittedName>
</protein>
<evidence type="ECO:0000313" key="4">
    <source>
        <dbReference type="EMBL" id="OYQ37289.1"/>
    </source>
</evidence>
<evidence type="ECO:0000256" key="1">
    <source>
        <dbReference type="ARBA" id="ARBA00023122"/>
    </source>
</evidence>
<dbReference type="Proteomes" id="UP000216998">
    <property type="component" value="Unassembled WGS sequence"/>
</dbReference>
<evidence type="ECO:0000259" key="3">
    <source>
        <dbReference type="PROSITE" id="PS51371"/>
    </source>
</evidence>
<dbReference type="SUPFAM" id="SSF54631">
    <property type="entry name" value="CBS-domain pair"/>
    <property type="match status" value="1"/>
</dbReference>
<dbReference type="AlphaFoldDB" id="A0A255Z773"/>
<comment type="caution">
    <text evidence="4">The sequence shown here is derived from an EMBL/GenBank/DDBJ whole genome shotgun (WGS) entry which is preliminary data.</text>
</comment>
<proteinExistence type="predicted"/>
<accession>A0A255Z773</accession>
<dbReference type="PANTHER" id="PTHR43080:SF2">
    <property type="entry name" value="CBS DOMAIN-CONTAINING PROTEIN"/>
    <property type="match status" value="1"/>
</dbReference>
<sequence>MHVSAILKNKGATIITTRPDESVGSVSHVLHANRIGAMLVLNEAGGIVGILSERDIVRGLALHGADVLDKPVSALMTAKVVSCTPADTVASVMSRMTEGRFRHMPVVENGILVGVISIGDVVKFRLAEYTHEVESLRDYVAGRG</sequence>
<reference evidence="4 5" key="1">
    <citation type="submission" date="2017-07" db="EMBL/GenBank/DDBJ databases">
        <title>Niveispirillum cyanobacteriorum sp. nov., isolated from cyanobacterial aggregates in a eutrophic lake.</title>
        <authorList>
            <person name="Cai H."/>
        </authorList>
    </citation>
    <scope>NUCLEOTIDE SEQUENCE [LARGE SCALE GENOMIC DNA]</scope>
    <source>
        <strain evidence="5">TH1-14</strain>
    </source>
</reference>
<keyword evidence="5" id="KW-1185">Reference proteome</keyword>
<dbReference type="EMBL" id="NOXU01000016">
    <property type="protein sequence ID" value="OYQ37289.1"/>
    <property type="molecule type" value="Genomic_DNA"/>
</dbReference>
<dbReference type="SMART" id="SM00116">
    <property type="entry name" value="CBS"/>
    <property type="match status" value="2"/>
</dbReference>
<dbReference type="PANTHER" id="PTHR43080">
    <property type="entry name" value="CBS DOMAIN-CONTAINING PROTEIN CBSX3, MITOCHONDRIAL"/>
    <property type="match status" value="1"/>
</dbReference>
<evidence type="ECO:0000313" key="5">
    <source>
        <dbReference type="Proteomes" id="UP000216998"/>
    </source>
</evidence>
<feature type="domain" description="CBS" evidence="3">
    <location>
        <begin position="76"/>
        <end position="133"/>
    </location>
</feature>
<organism evidence="4 5">
    <name type="scientific">Niveispirillum lacus</name>
    <dbReference type="NCBI Taxonomy" id="1981099"/>
    <lineage>
        <taxon>Bacteria</taxon>
        <taxon>Pseudomonadati</taxon>
        <taxon>Pseudomonadota</taxon>
        <taxon>Alphaproteobacteria</taxon>
        <taxon>Rhodospirillales</taxon>
        <taxon>Azospirillaceae</taxon>
        <taxon>Niveispirillum</taxon>
    </lineage>
</organism>
<evidence type="ECO:0000256" key="2">
    <source>
        <dbReference type="PROSITE-ProRule" id="PRU00703"/>
    </source>
</evidence>
<name>A0A255Z773_9PROT</name>
<dbReference type="CDD" id="cd04623">
    <property type="entry name" value="CBS_pair_bac_euk"/>
    <property type="match status" value="1"/>
</dbReference>
<dbReference type="RefSeq" id="WP_094453177.1">
    <property type="nucleotide sequence ID" value="NZ_NOXU01000016.1"/>
</dbReference>